<dbReference type="AlphaFoldDB" id="A0A224XPA8"/>
<keyword evidence="1" id="KW-1133">Transmembrane helix</keyword>
<keyword evidence="1" id="KW-0812">Transmembrane</keyword>
<evidence type="ECO:0000256" key="1">
    <source>
        <dbReference type="SAM" id="Phobius"/>
    </source>
</evidence>
<reference evidence="2" key="1">
    <citation type="journal article" date="2018" name="PLoS Negl. Trop. Dis.">
        <title>An insight into the salivary gland and fat body transcriptome of Panstrongylus lignarius (Hemiptera: Heteroptera), the main vector of Chagas disease in Peru.</title>
        <authorList>
            <person name="Nevoa J.C."/>
            <person name="Mendes M.T."/>
            <person name="da Silva M.V."/>
            <person name="Soares S.C."/>
            <person name="Oliveira C.J.F."/>
            <person name="Ribeiro J.M.C."/>
        </authorList>
    </citation>
    <scope>NUCLEOTIDE SEQUENCE</scope>
</reference>
<accession>A0A224XPA8</accession>
<protein>
    <submittedName>
        <fullName evidence="2">Uncharacterized protein</fullName>
    </submittedName>
</protein>
<feature type="transmembrane region" description="Helical" evidence="1">
    <location>
        <begin position="28"/>
        <end position="51"/>
    </location>
</feature>
<name>A0A224XPA8_9HEMI</name>
<keyword evidence="1" id="KW-0472">Membrane</keyword>
<proteinExistence type="predicted"/>
<dbReference type="EMBL" id="GFTR01002100">
    <property type="protein sequence ID" value="JAW14326.1"/>
    <property type="molecule type" value="Transcribed_RNA"/>
</dbReference>
<organism evidence="2">
    <name type="scientific">Panstrongylus lignarius</name>
    <dbReference type="NCBI Taxonomy" id="156445"/>
    <lineage>
        <taxon>Eukaryota</taxon>
        <taxon>Metazoa</taxon>
        <taxon>Ecdysozoa</taxon>
        <taxon>Arthropoda</taxon>
        <taxon>Hexapoda</taxon>
        <taxon>Insecta</taxon>
        <taxon>Pterygota</taxon>
        <taxon>Neoptera</taxon>
        <taxon>Paraneoptera</taxon>
        <taxon>Hemiptera</taxon>
        <taxon>Heteroptera</taxon>
        <taxon>Panheteroptera</taxon>
        <taxon>Cimicomorpha</taxon>
        <taxon>Reduviidae</taxon>
        <taxon>Triatominae</taxon>
        <taxon>Panstrongylus</taxon>
    </lineage>
</organism>
<sequence>MGNVFRTVYPQQRSKIFKWSEIKKQYELFPLFALVAIDEIYVLFNILWMPLTRDISFEHRKHPHNMRMDLLHPHWLKLYHINDVLLPRPELHEAYEMLREAERKEYEEVLKAIQEKSKNKKPAP</sequence>
<evidence type="ECO:0000313" key="2">
    <source>
        <dbReference type="EMBL" id="JAW14326.1"/>
    </source>
</evidence>